<dbReference type="Gene3D" id="2.10.109.10">
    <property type="entry name" value="Umud Fragment, subunit A"/>
    <property type="match status" value="1"/>
</dbReference>
<keyword evidence="10" id="KW-1185">Reference proteome</keyword>
<gene>
    <name evidence="9" type="ORF">EDC30_1199</name>
</gene>
<comment type="similarity">
    <text evidence="1 7">Belongs to the peptidase S24 family.</text>
</comment>
<dbReference type="AlphaFoldDB" id="A0A4V2UI46"/>
<dbReference type="GO" id="GO:0003677">
    <property type="term" value="F:DNA binding"/>
    <property type="evidence" value="ECO:0007669"/>
    <property type="project" value="InterPro"/>
</dbReference>
<dbReference type="GO" id="GO:0016787">
    <property type="term" value="F:hydrolase activity"/>
    <property type="evidence" value="ECO:0007669"/>
    <property type="project" value="UniProtKB-KW"/>
</dbReference>
<evidence type="ECO:0000256" key="5">
    <source>
        <dbReference type="ARBA" id="ARBA00023204"/>
    </source>
</evidence>
<evidence type="ECO:0000256" key="6">
    <source>
        <dbReference type="ARBA" id="ARBA00023236"/>
    </source>
</evidence>
<dbReference type="GO" id="GO:0006281">
    <property type="term" value="P:DNA repair"/>
    <property type="evidence" value="ECO:0007669"/>
    <property type="project" value="UniProtKB-KW"/>
</dbReference>
<evidence type="ECO:0000256" key="4">
    <source>
        <dbReference type="ARBA" id="ARBA00022813"/>
    </source>
</evidence>
<protein>
    <submittedName>
        <fullName evidence="9">SOS response UmuD protein</fullName>
    </submittedName>
</protein>
<evidence type="ECO:0000256" key="7">
    <source>
        <dbReference type="RuleBase" id="RU003991"/>
    </source>
</evidence>
<evidence type="ECO:0000256" key="2">
    <source>
        <dbReference type="ARBA" id="ARBA00022763"/>
    </source>
</evidence>
<evidence type="ECO:0000256" key="3">
    <source>
        <dbReference type="ARBA" id="ARBA00022801"/>
    </source>
</evidence>
<dbReference type="GO" id="GO:0009432">
    <property type="term" value="P:SOS response"/>
    <property type="evidence" value="ECO:0007669"/>
    <property type="project" value="UniProtKB-KW"/>
</dbReference>
<evidence type="ECO:0000313" key="9">
    <source>
        <dbReference type="EMBL" id="TCS32898.1"/>
    </source>
</evidence>
<dbReference type="NCBIfam" id="NF007621">
    <property type="entry name" value="PRK10276.1"/>
    <property type="match status" value="1"/>
</dbReference>
<keyword evidence="6" id="KW-0742">SOS response</keyword>
<dbReference type="InterPro" id="IPR015927">
    <property type="entry name" value="Peptidase_S24_S26A/B/C"/>
</dbReference>
<sequence>MALPNILYLYTVNGIMPPPIYSFPNILDLTLLQEPEPVSSEPIPWRTRFFKQRIPAGFPSPAADYTEDGLDLNEYLIPHRASTFIFTVVGMSMKNAGILDGDKVTVDRAIEPRHGHIVIAAINNEYTIKRLYMRGGVVELRSENPDFEPIRFSDLDELAIWGVVTGVLRRFPV</sequence>
<dbReference type="EMBL" id="SLZQ01000019">
    <property type="protein sequence ID" value="TCS32898.1"/>
    <property type="molecule type" value="Genomic_DNA"/>
</dbReference>
<dbReference type="GO" id="GO:0006355">
    <property type="term" value="P:regulation of DNA-templated transcription"/>
    <property type="evidence" value="ECO:0007669"/>
    <property type="project" value="InterPro"/>
</dbReference>
<proteinExistence type="inferred from homology"/>
<dbReference type="InterPro" id="IPR006197">
    <property type="entry name" value="Peptidase_S24_LexA"/>
</dbReference>
<dbReference type="PANTHER" id="PTHR33516:SF2">
    <property type="entry name" value="LEXA REPRESSOR-RELATED"/>
    <property type="match status" value="1"/>
</dbReference>
<reference evidence="9 10" key="1">
    <citation type="submission" date="2019-03" db="EMBL/GenBank/DDBJ databases">
        <title>Genomic Encyclopedia of Type Strains, Phase IV (KMG-IV): sequencing the most valuable type-strain genomes for metagenomic binning, comparative biology and taxonomic classification.</title>
        <authorList>
            <person name="Goeker M."/>
        </authorList>
    </citation>
    <scope>NUCLEOTIDE SEQUENCE [LARGE SCALE GENOMIC DNA]</scope>
    <source>
        <strain evidence="9 10">DSM 7445</strain>
    </source>
</reference>
<dbReference type="Pfam" id="PF00717">
    <property type="entry name" value="Peptidase_S24"/>
    <property type="match status" value="1"/>
</dbReference>
<evidence type="ECO:0000313" key="10">
    <source>
        <dbReference type="Proteomes" id="UP000295382"/>
    </source>
</evidence>
<dbReference type="Proteomes" id="UP000295382">
    <property type="component" value="Unassembled WGS sequence"/>
</dbReference>
<dbReference type="RefSeq" id="WP_243656862.1">
    <property type="nucleotide sequence ID" value="NZ_SLZQ01000019.1"/>
</dbReference>
<dbReference type="PRINTS" id="PR00726">
    <property type="entry name" value="LEXASERPTASE"/>
</dbReference>
<dbReference type="InterPro" id="IPR039418">
    <property type="entry name" value="LexA-like"/>
</dbReference>
<evidence type="ECO:0000256" key="1">
    <source>
        <dbReference type="ARBA" id="ARBA00007484"/>
    </source>
</evidence>
<comment type="caution">
    <text evidence="9">The sequence shown here is derived from an EMBL/GenBank/DDBJ whole genome shotgun (WGS) entry which is preliminary data.</text>
</comment>
<organism evidence="9 10">
    <name type="scientific">Paucimonas lemoignei</name>
    <name type="common">Pseudomonas lemoignei</name>
    <dbReference type="NCBI Taxonomy" id="29443"/>
    <lineage>
        <taxon>Bacteria</taxon>
        <taxon>Pseudomonadati</taxon>
        <taxon>Pseudomonadota</taxon>
        <taxon>Betaproteobacteria</taxon>
        <taxon>Burkholderiales</taxon>
        <taxon>Burkholderiaceae</taxon>
        <taxon>Paucimonas</taxon>
    </lineage>
</organism>
<keyword evidence="4 7" id="KW-0068">Autocatalytic cleavage</keyword>
<dbReference type="SUPFAM" id="SSF51306">
    <property type="entry name" value="LexA/Signal peptidase"/>
    <property type="match status" value="1"/>
</dbReference>
<dbReference type="CDD" id="cd06529">
    <property type="entry name" value="S24_LexA-like"/>
    <property type="match status" value="1"/>
</dbReference>
<dbReference type="InterPro" id="IPR050077">
    <property type="entry name" value="LexA_repressor"/>
</dbReference>
<keyword evidence="5" id="KW-0234">DNA repair</keyword>
<feature type="domain" description="Peptidase S24/S26A/S26B/S26C" evidence="8">
    <location>
        <begin position="52"/>
        <end position="164"/>
    </location>
</feature>
<dbReference type="PANTHER" id="PTHR33516">
    <property type="entry name" value="LEXA REPRESSOR"/>
    <property type="match status" value="1"/>
</dbReference>
<accession>A0A4V2UI46</accession>
<keyword evidence="2" id="KW-0227">DNA damage</keyword>
<dbReference type="InterPro" id="IPR036286">
    <property type="entry name" value="LexA/Signal_pep-like_sf"/>
</dbReference>
<keyword evidence="3 7" id="KW-0378">Hydrolase</keyword>
<evidence type="ECO:0000259" key="8">
    <source>
        <dbReference type="Pfam" id="PF00717"/>
    </source>
</evidence>
<name>A0A4V2UI46_PAULE</name>